<dbReference type="Pfam" id="PF12833">
    <property type="entry name" value="HTH_18"/>
    <property type="match status" value="1"/>
</dbReference>
<dbReference type="GO" id="GO:0006281">
    <property type="term" value="P:DNA repair"/>
    <property type="evidence" value="ECO:0007669"/>
    <property type="project" value="UniProtKB-KW"/>
</dbReference>
<dbReference type="GO" id="GO:0043565">
    <property type="term" value="F:sequence-specific DNA binding"/>
    <property type="evidence" value="ECO:0007669"/>
    <property type="project" value="InterPro"/>
</dbReference>
<dbReference type="InterPro" id="IPR018060">
    <property type="entry name" value="HTH_AraC"/>
</dbReference>
<organism evidence="10 11">
    <name type="scientific">SAR86 cluster bacterium</name>
    <dbReference type="NCBI Taxonomy" id="2030880"/>
    <lineage>
        <taxon>Bacteria</taxon>
        <taxon>Pseudomonadati</taxon>
        <taxon>Pseudomonadota</taxon>
        <taxon>Gammaproteobacteria</taxon>
        <taxon>SAR86 cluster</taxon>
    </lineage>
</organism>
<evidence type="ECO:0000256" key="8">
    <source>
        <dbReference type="ARBA" id="ARBA00049348"/>
    </source>
</evidence>
<dbReference type="Gene3D" id="1.10.10.10">
    <property type="entry name" value="Winged helix-like DNA-binding domain superfamily/Winged helix DNA-binding domain"/>
    <property type="match status" value="1"/>
</dbReference>
<dbReference type="InterPro" id="IPR008332">
    <property type="entry name" value="MethylG_MeTrfase_N"/>
</dbReference>
<evidence type="ECO:0000256" key="5">
    <source>
        <dbReference type="ARBA" id="ARBA00023015"/>
    </source>
</evidence>
<dbReference type="InterPro" id="IPR001497">
    <property type="entry name" value="MethylDNA_cys_MeTrfase_AS"/>
</dbReference>
<dbReference type="Pfam" id="PF02870">
    <property type="entry name" value="Methyltransf_1N"/>
    <property type="match status" value="1"/>
</dbReference>
<dbReference type="Proteomes" id="UP000228987">
    <property type="component" value="Unassembled WGS sequence"/>
</dbReference>
<dbReference type="PROSITE" id="PS00374">
    <property type="entry name" value="MGMT"/>
    <property type="match status" value="1"/>
</dbReference>
<evidence type="ECO:0000256" key="4">
    <source>
        <dbReference type="ARBA" id="ARBA00022763"/>
    </source>
</evidence>
<reference evidence="11" key="1">
    <citation type="submission" date="2017-08" db="EMBL/GenBank/DDBJ databases">
        <title>A dynamic microbial community with high functional redundancy inhabits the cold, oxic subseafloor aquifer.</title>
        <authorList>
            <person name="Tully B.J."/>
            <person name="Wheat C.G."/>
            <person name="Glazer B.T."/>
            <person name="Huber J.A."/>
        </authorList>
    </citation>
    <scope>NUCLEOTIDE SEQUENCE [LARGE SCALE GENOMIC DNA]</scope>
</reference>
<keyword evidence="7" id="KW-0234">DNA repair</keyword>
<comment type="catalytic activity">
    <reaction evidence="8">
        <text>a 6-O-methyl-2'-deoxyguanosine in DNA + L-cysteinyl-[protein] = S-methyl-L-cysteinyl-[protein] + a 2'-deoxyguanosine in DNA</text>
        <dbReference type="Rhea" id="RHEA:24000"/>
        <dbReference type="Rhea" id="RHEA-COMP:10131"/>
        <dbReference type="Rhea" id="RHEA-COMP:10132"/>
        <dbReference type="Rhea" id="RHEA-COMP:11367"/>
        <dbReference type="Rhea" id="RHEA-COMP:11368"/>
        <dbReference type="ChEBI" id="CHEBI:29950"/>
        <dbReference type="ChEBI" id="CHEBI:82612"/>
        <dbReference type="ChEBI" id="CHEBI:85445"/>
        <dbReference type="ChEBI" id="CHEBI:85448"/>
        <dbReference type="EC" id="2.1.1.63"/>
    </reaction>
</comment>
<dbReference type="Gene3D" id="3.30.160.70">
    <property type="entry name" value="Methylated DNA-protein cysteine methyltransferase domain"/>
    <property type="match status" value="1"/>
</dbReference>
<evidence type="ECO:0000256" key="2">
    <source>
        <dbReference type="ARBA" id="ARBA00022603"/>
    </source>
</evidence>
<keyword evidence="2" id="KW-0489">Methyltransferase</keyword>
<comment type="caution">
    <text evidence="10">The sequence shown here is derived from an EMBL/GenBank/DDBJ whole genome shotgun (WGS) entry which is preliminary data.</text>
</comment>
<dbReference type="GO" id="GO:0003908">
    <property type="term" value="F:methylated-DNA-[protein]-cysteine S-methyltransferase activity"/>
    <property type="evidence" value="ECO:0007669"/>
    <property type="project" value="UniProtKB-EC"/>
</dbReference>
<evidence type="ECO:0000256" key="1">
    <source>
        <dbReference type="ARBA" id="ARBA00001286"/>
    </source>
</evidence>
<dbReference type="GO" id="GO:0003700">
    <property type="term" value="F:DNA-binding transcription factor activity"/>
    <property type="evidence" value="ECO:0007669"/>
    <property type="project" value="InterPro"/>
</dbReference>
<dbReference type="SUPFAM" id="SSF46767">
    <property type="entry name" value="Methylated DNA-protein cysteine methyltransferase, C-terminal domain"/>
    <property type="match status" value="1"/>
</dbReference>
<dbReference type="PANTHER" id="PTHR10815:SF13">
    <property type="entry name" value="METHYLATED-DNA--PROTEIN-CYSTEINE METHYLTRANSFERASE"/>
    <property type="match status" value="1"/>
</dbReference>
<sequence length="282" mass="31850">MLKNEPKQQHYLLIEKAINYLLKHHAEQPELAEIAEHIGLSEFYFQRLFVEWVGISPKRFLQFLTREHMKVLLDQGYSTMDAAYQVGLSGSGRSHELFVNTEAITPAQYRKLGKGLNIHYGFHSSPFGEYLLAITDKGICHISFVEHSEKAAEAAFKAEWLLANVQHNPDLSAKTHQQLFSSNQTQEIKLLLRGTQFQIQIWQALLSIPFGAVSNYEKLAAAIGNSAATRAAASAIAKNKIAYLIPCHRVIRKIGESGEFRWGKNRKKILLAYESAISNNKN</sequence>
<dbReference type="InterPro" id="IPR036388">
    <property type="entry name" value="WH-like_DNA-bd_sf"/>
</dbReference>
<dbReference type="CDD" id="cd06445">
    <property type="entry name" value="ATase"/>
    <property type="match status" value="1"/>
</dbReference>
<dbReference type="PANTHER" id="PTHR10815">
    <property type="entry name" value="METHYLATED-DNA--PROTEIN-CYSTEINE METHYLTRANSFERASE"/>
    <property type="match status" value="1"/>
</dbReference>
<keyword evidence="3" id="KW-0808">Transferase</keyword>
<proteinExistence type="predicted"/>
<feature type="domain" description="HTH araC/xylS-type" evidence="9">
    <location>
        <begin position="15"/>
        <end position="112"/>
    </location>
</feature>
<comment type="catalytic activity">
    <reaction evidence="1">
        <text>a 4-O-methyl-thymidine in DNA + L-cysteinyl-[protein] = a thymidine in DNA + S-methyl-L-cysteinyl-[protein]</text>
        <dbReference type="Rhea" id="RHEA:53428"/>
        <dbReference type="Rhea" id="RHEA-COMP:10131"/>
        <dbReference type="Rhea" id="RHEA-COMP:10132"/>
        <dbReference type="Rhea" id="RHEA-COMP:13555"/>
        <dbReference type="Rhea" id="RHEA-COMP:13556"/>
        <dbReference type="ChEBI" id="CHEBI:29950"/>
        <dbReference type="ChEBI" id="CHEBI:82612"/>
        <dbReference type="ChEBI" id="CHEBI:137386"/>
        <dbReference type="ChEBI" id="CHEBI:137387"/>
        <dbReference type="EC" id="2.1.1.63"/>
    </reaction>
</comment>
<keyword evidence="4" id="KW-0227">DNA damage</keyword>
<evidence type="ECO:0000313" key="10">
    <source>
        <dbReference type="EMBL" id="PCJ41104.1"/>
    </source>
</evidence>
<keyword evidence="6" id="KW-0804">Transcription</keyword>
<dbReference type="SUPFAM" id="SSF46689">
    <property type="entry name" value="Homeodomain-like"/>
    <property type="match status" value="1"/>
</dbReference>
<dbReference type="Gene3D" id="1.10.10.60">
    <property type="entry name" value="Homeodomain-like"/>
    <property type="match status" value="1"/>
</dbReference>
<dbReference type="InterPro" id="IPR036631">
    <property type="entry name" value="MGMT_N_sf"/>
</dbReference>
<dbReference type="Pfam" id="PF01035">
    <property type="entry name" value="DNA_binding_1"/>
    <property type="match status" value="1"/>
</dbReference>
<dbReference type="InterPro" id="IPR014048">
    <property type="entry name" value="MethylDNA_cys_MeTrfase_DNA-bd"/>
</dbReference>
<dbReference type="InterPro" id="IPR009057">
    <property type="entry name" value="Homeodomain-like_sf"/>
</dbReference>
<dbReference type="AlphaFoldDB" id="A0A2A5CB40"/>
<accession>A0A2A5CB40</accession>
<name>A0A2A5CB40_9GAMM</name>
<evidence type="ECO:0000256" key="7">
    <source>
        <dbReference type="ARBA" id="ARBA00023204"/>
    </source>
</evidence>
<dbReference type="PROSITE" id="PS01124">
    <property type="entry name" value="HTH_ARAC_FAMILY_2"/>
    <property type="match status" value="1"/>
</dbReference>
<dbReference type="GO" id="GO:0032259">
    <property type="term" value="P:methylation"/>
    <property type="evidence" value="ECO:0007669"/>
    <property type="project" value="UniProtKB-KW"/>
</dbReference>
<keyword evidence="5" id="KW-0805">Transcription regulation</keyword>
<dbReference type="SUPFAM" id="SSF53155">
    <property type="entry name" value="Methylated DNA-protein cysteine methyltransferase domain"/>
    <property type="match status" value="1"/>
</dbReference>
<evidence type="ECO:0000259" key="9">
    <source>
        <dbReference type="PROSITE" id="PS01124"/>
    </source>
</evidence>
<evidence type="ECO:0000256" key="3">
    <source>
        <dbReference type="ARBA" id="ARBA00022679"/>
    </source>
</evidence>
<gene>
    <name evidence="10" type="ORF">COA71_08640</name>
</gene>
<dbReference type="EMBL" id="NVWI01000006">
    <property type="protein sequence ID" value="PCJ41104.1"/>
    <property type="molecule type" value="Genomic_DNA"/>
</dbReference>
<dbReference type="SMART" id="SM00342">
    <property type="entry name" value="HTH_ARAC"/>
    <property type="match status" value="1"/>
</dbReference>
<dbReference type="InterPro" id="IPR036217">
    <property type="entry name" value="MethylDNA_cys_MeTrfase_DNAb"/>
</dbReference>
<dbReference type="NCBIfam" id="TIGR00589">
    <property type="entry name" value="ogt"/>
    <property type="match status" value="1"/>
</dbReference>
<protein>
    <recommendedName>
        <fullName evidence="9">HTH araC/xylS-type domain-containing protein</fullName>
    </recommendedName>
</protein>
<evidence type="ECO:0000256" key="6">
    <source>
        <dbReference type="ARBA" id="ARBA00023163"/>
    </source>
</evidence>
<evidence type="ECO:0000313" key="11">
    <source>
        <dbReference type="Proteomes" id="UP000228987"/>
    </source>
</evidence>